<accession>A0A2P2INS8</accession>
<name>A0A2P2INS8_RHIMU</name>
<dbReference type="AlphaFoldDB" id="A0A2P2INS8"/>
<evidence type="ECO:0000313" key="1">
    <source>
        <dbReference type="EMBL" id="MBW82872.1"/>
    </source>
</evidence>
<dbReference type="EMBL" id="GGEC01002389">
    <property type="protein sequence ID" value="MBW82872.1"/>
    <property type="molecule type" value="Transcribed_RNA"/>
</dbReference>
<reference evidence="1" key="1">
    <citation type="submission" date="2018-02" db="EMBL/GenBank/DDBJ databases">
        <title>Rhizophora mucronata_Transcriptome.</title>
        <authorList>
            <person name="Meera S.P."/>
            <person name="Sreeshan A."/>
            <person name="Augustine A."/>
        </authorList>
    </citation>
    <scope>NUCLEOTIDE SEQUENCE</scope>
    <source>
        <tissue evidence="1">Leaf</tissue>
    </source>
</reference>
<sequence length="115" mass="13174">MPRIYWWGVGCSSVVVPSPSYFIYRLRLSPFFPTYVKEPVPAFHCFIVALCKYLQLNSSVSHSASISRFSLSLSRKRLLLSTDDYLLRSSLCWSTNKKFLSCGPTFTRVIPPAER</sequence>
<proteinExistence type="predicted"/>
<organism evidence="1">
    <name type="scientific">Rhizophora mucronata</name>
    <name type="common">Asiatic mangrove</name>
    <dbReference type="NCBI Taxonomy" id="61149"/>
    <lineage>
        <taxon>Eukaryota</taxon>
        <taxon>Viridiplantae</taxon>
        <taxon>Streptophyta</taxon>
        <taxon>Embryophyta</taxon>
        <taxon>Tracheophyta</taxon>
        <taxon>Spermatophyta</taxon>
        <taxon>Magnoliopsida</taxon>
        <taxon>eudicotyledons</taxon>
        <taxon>Gunneridae</taxon>
        <taxon>Pentapetalae</taxon>
        <taxon>rosids</taxon>
        <taxon>fabids</taxon>
        <taxon>Malpighiales</taxon>
        <taxon>Rhizophoraceae</taxon>
        <taxon>Rhizophora</taxon>
    </lineage>
</organism>
<protein>
    <submittedName>
        <fullName evidence="1">Uncharacterized protein</fullName>
    </submittedName>
</protein>